<evidence type="ECO:0000256" key="1">
    <source>
        <dbReference type="SAM" id="MobiDB-lite"/>
    </source>
</evidence>
<dbReference type="EMBL" id="KF577591">
    <property type="protein sequence ID" value="AGY35500.1"/>
    <property type="molecule type" value="Genomic_DNA"/>
</dbReference>
<feature type="region of interest" description="Disordered" evidence="1">
    <location>
        <begin position="132"/>
        <end position="154"/>
    </location>
</feature>
<sequence length="336" mass="35623">MKTITTSGITDVLDYARHSYPLEEDAVICVAFNAQGVPGACARALPTGLGAPVEDLAATMLSTLRQAGITRAVVLFTGQEGEPPRARRLLRLLRRSVEVPTAICLQGFTWHEMDGHDVGAYYPGTSNTGLHTAVHHGAPASDPATPSPSQASTLAEATAPILEHRRAIPVEQIKVLVQTACAELEQLWPSSLSTNPDDPTTAHLLLALNTPGVLSHSLALATLFPAAQGPRTTRADILAGMPHGVDLRTANSSDALLRELITRGPAYAGTGPLTALAYSAWLQGRGTRAAGLLRAAGEVASIHEHRSLSSQVRWMQELVHSHVAAHALAPSRRVHR</sequence>
<dbReference type="AlphaFoldDB" id="U5P003"/>
<dbReference type="RefSeq" id="WP_023190145.1">
    <property type="nucleotide sequence ID" value="NC_022599.1"/>
</dbReference>
<evidence type="ECO:0000313" key="2">
    <source>
        <dbReference type="EMBL" id="AGY35500.1"/>
    </source>
</evidence>
<gene>
    <name evidence="2" type="ORF">LMV7_p00790</name>
</gene>
<organism evidence="2">
    <name type="scientific">Micrococcus sp. V7</name>
    <dbReference type="NCBI Taxonomy" id="404582"/>
    <lineage>
        <taxon>Bacteria</taxon>
        <taxon>Bacillati</taxon>
        <taxon>Actinomycetota</taxon>
        <taxon>Actinomycetes</taxon>
        <taxon>Micrococcales</taxon>
        <taxon>Micrococcaceae</taxon>
        <taxon>Micrococcus</taxon>
    </lineage>
</organism>
<proteinExistence type="predicted"/>
<feature type="compositionally biased region" description="Low complexity" evidence="1">
    <location>
        <begin position="138"/>
        <end position="152"/>
    </location>
</feature>
<protein>
    <recommendedName>
        <fullName evidence="3">DUF4192 family protein</fullName>
    </recommendedName>
</protein>
<name>U5P003_9MICC</name>
<accession>U5P003</accession>
<geneLocation type="plasmid" evidence="2">
    <name>pLMV7</name>
</geneLocation>
<reference evidence="2" key="1">
    <citation type="journal article" date="2013" name="Genome Announc.">
        <title>First complete sequence of a giant linear plasmid from a micrococcus strain isolated from an extremely high-altitude lake.</title>
        <authorList>
            <person name="Dib J.R."/>
            <person name="Schuldes J."/>
            <person name="Thurmer A."/>
            <person name="Farias M.E."/>
            <person name="Daniel R."/>
            <person name="Meinhardt F."/>
        </authorList>
    </citation>
    <scope>NUCLEOTIDE SEQUENCE</scope>
    <source>
        <strain evidence="2">V7</strain>
        <plasmid evidence="2">pLMV7</plasmid>
    </source>
</reference>
<evidence type="ECO:0008006" key="3">
    <source>
        <dbReference type="Google" id="ProtNLM"/>
    </source>
</evidence>
<keyword evidence="2" id="KW-0614">Plasmid</keyword>